<dbReference type="CDD" id="cd00158">
    <property type="entry name" value="RHOD"/>
    <property type="match status" value="1"/>
</dbReference>
<dbReference type="SMART" id="SM00450">
    <property type="entry name" value="RHOD"/>
    <property type="match status" value="1"/>
</dbReference>
<dbReference type="InterPro" id="IPR006311">
    <property type="entry name" value="TAT_signal"/>
</dbReference>
<dbReference type="RefSeq" id="WP_089946900.1">
    <property type="nucleotide sequence ID" value="NZ_FNOI01000003.1"/>
</dbReference>
<dbReference type="InterPro" id="IPR001763">
    <property type="entry name" value="Rhodanese-like_dom"/>
</dbReference>
<reference evidence="3" key="1">
    <citation type="submission" date="2016-10" db="EMBL/GenBank/DDBJ databases">
        <authorList>
            <person name="Varghese N."/>
            <person name="Submissions S."/>
        </authorList>
    </citation>
    <scope>NUCLEOTIDE SEQUENCE [LARGE SCALE GENOMIC DNA]</scope>
    <source>
        <strain evidence="3">DSM 26922</strain>
    </source>
</reference>
<dbReference type="STRING" id="670155.SAMN04488001_2126"/>
<proteinExistence type="predicted"/>
<dbReference type="Gene3D" id="3.40.250.10">
    <property type="entry name" value="Rhodanese-like domain"/>
    <property type="match status" value="1"/>
</dbReference>
<gene>
    <name evidence="2" type="ORF">SAMN04488001_2126</name>
</gene>
<dbReference type="OrthoDB" id="9812109at2"/>
<dbReference type="EMBL" id="FNOI01000003">
    <property type="protein sequence ID" value="SDW97059.1"/>
    <property type="molecule type" value="Genomic_DNA"/>
</dbReference>
<name>A0A1H2XXH3_9RHOB</name>
<keyword evidence="3" id="KW-1185">Reference proteome</keyword>
<keyword evidence="2" id="KW-0808">Transferase</keyword>
<dbReference type="SUPFAM" id="SSF52821">
    <property type="entry name" value="Rhodanese/Cell cycle control phosphatase"/>
    <property type="match status" value="1"/>
</dbReference>
<feature type="domain" description="Rhodanese" evidence="1">
    <location>
        <begin position="54"/>
        <end position="154"/>
    </location>
</feature>
<dbReference type="GO" id="GO:0016740">
    <property type="term" value="F:transferase activity"/>
    <property type="evidence" value="ECO:0007669"/>
    <property type="project" value="UniProtKB-KW"/>
</dbReference>
<dbReference type="Pfam" id="PF00581">
    <property type="entry name" value="Rhodanese"/>
    <property type="match status" value="1"/>
</dbReference>
<dbReference type="AlphaFoldDB" id="A0A1H2XXH3"/>
<protein>
    <submittedName>
        <fullName evidence="2">Rhodanese-related sulfurtransferase</fullName>
    </submittedName>
</protein>
<evidence type="ECO:0000313" key="3">
    <source>
        <dbReference type="Proteomes" id="UP000199441"/>
    </source>
</evidence>
<evidence type="ECO:0000259" key="1">
    <source>
        <dbReference type="PROSITE" id="PS50206"/>
    </source>
</evidence>
<dbReference type="PROSITE" id="PS51318">
    <property type="entry name" value="TAT"/>
    <property type="match status" value="1"/>
</dbReference>
<evidence type="ECO:0000313" key="2">
    <source>
        <dbReference type="EMBL" id="SDW97059.1"/>
    </source>
</evidence>
<dbReference type="PROSITE" id="PS50206">
    <property type="entry name" value="RHODANESE_3"/>
    <property type="match status" value="1"/>
</dbReference>
<accession>A0A1H2XXH3</accession>
<sequence length="154" mass="16082">MATLSRRALLSGGAVLVAGGVLYAAGGRHLFYDAITERSAAAELTPDAAHAQAVAGAITLIDIRRPDEWARTGSGVGAQRLDMRRPDFIEALRALTVATPDVPVALICARGVRSARVSNQLAEAGFTNIIDVPEGMLGSRAGPGWIKRGLPVVK</sequence>
<dbReference type="InterPro" id="IPR036873">
    <property type="entry name" value="Rhodanese-like_dom_sf"/>
</dbReference>
<organism evidence="2 3">
    <name type="scientific">Litoreibacter albidus</name>
    <dbReference type="NCBI Taxonomy" id="670155"/>
    <lineage>
        <taxon>Bacteria</taxon>
        <taxon>Pseudomonadati</taxon>
        <taxon>Pseudomonadota</taxon>
        <taxon>Alphaproteobacteria</taxon>
        <taxon>Rhodobacterales</taxon>
        <taxon>Roseobacteraceae</taxon>
        <taxon>Litoreibacter</taxon>
    </lineage>
</organism>
<dbReference type="Proteomes" id="UP000199441">
    <property type="component" value="Unassembled WGS sequence"/>
</dbReference>